<dbReference type="OrthoDB" id="582407at2"/>
<keyword evidence="1" id="KW-1133">Transmembrane helix</keyword>
<protein>
    <submittedName>
        <fullName evidence="2">Teicoplanin resistance protein VanZ</fullName>
    </submittedName>
</protein>
<accession>A0A4U0QUM6</accession>
<keyword evidence="3" id="KW-1185">Reference proteome</keyword>
<organism evidence="2 3">
    <name type="scientific">Paracoccus hibiscisoli</name>
    <dbReference type="NCBI Taxonomy" id="2023261"/>
    <lineage>
        <taxon>Bacteria</taxon>
        <taxon>Pseudomonadati</taxon>
        <taxon>Pseudomonadota</taxon>
        <taxon>Alphaproteobacteria</taxon>
        <taxon>Rhodobacterales</taxon>
        <taxon>Paracoccaceae</taxon>
        <taxon>Paracoccus</taxon>
    </lineage>
</organism>
<dbReference type="Proteomes" id="UP000306223">
    <property type="component" value="Unassembled WGS sequence"/>
</dbReference>
<reference evidence="2 3" key="1">
    <citation type="submission" date="2019-04" db="EMBL/GenBank/DDBJ databases">
        <authorList>
            <person name="Li J."/>
        </authorList>
    </citation>
    <scope>NUCLEOTIDE SEQUENCE [LARGE SCALE GENOMIC DNA]</scope>
    <source>
        <strain evidence="2 3">CCTCC AB2016182</strain>
    </source>
</reference>
<proteinExistence type="predicted"/>
<dbReference type="EMBL" id="SUNH01000007">
    <property type="protein sequence ID" value="TJZ85785.1"/>
    <property type="molecule type" value="Genomic_DNA"/>
</dbReference>
<dbReference type="RefSeq" id="WP_136855710.1">
    <property type="nucleotide sequence ID" value="NZ_SUNH01000007.1"/>
</dbReference>
<sequence>MLLQSKLALGLTFLLAVGIAALTLTPIINVPAPVEQSDKIYHALAFAALAFPISFFRPSWLLVAVPAFAGFGGMIEIIQPYVGRECSFYDWFADLVGIVLGVVCGRAATVALPKAFRP</sequence>
<keyword evidence="1" id="KW-0472">Membrane</keyword>
<comment type="caution">
    <text evidence="2">The sequence shown here is derived from an EMBL/GenBank/DDBJ whole genome shotgun (WGS) entry which is preliminary data.</text>
</comment>
<feature type="transmembrane region" description="Helical" evidence="1">
    <location>
        <begin position="61"/>
        <end position="82"/>
    </location>
</feature>
<evidence type="ECO:0000313" key="3">
    <source>
        <dbReference type="Proteomes" id="UP000306223"/>
    </source>
</evidence>
<feature type="transmembrane region" description="Helical" evidence="1">
    <location>
        <begin position="40"/>
        <end position="56"/>
    </location>
</feature>
<feature type="transmembrane region" description="Helical" evidence="1">
    <location>
        <begin position="88"/>
        <end position="112"/>
    </location>
</feature>
<keyword evidence="1" id="KW-0812">Transmembrane</keyword>
<gene>
    <name evidence="2" type="ORF">FA740_05135</name>
</gene>
<evidence type="ECO:0000313" key="2">
    <source>
        <dbReference type="EMBL" id="TJZ85785.1"/>
    </source>
</evidence>
<dbReference type="NCBIfam" id="NF037970">
    <property type="entry name" value="vanZ_1"/>
    <property type="match status" value="1"/>
</dbReference>
<name>A0A4U0QUM6_9RHOB</name>
<dbReference type="AlphaFoldDB" id="A0A4U0QUM6"/>
<feature type="transmembrane region" description="Helical" evidence="1">
    <location>
        <begin position="7"/>
        <end position="28"/>
    </location>
</feature>
<evidence type="ECO:0000256" key="1">
    <source>
        <dbReference type="SAM" id="Phobius"/>
    </source>
</evidence>